<proteinExistence type="inferred from homology"/>
<dbReference type="GO" id="GO:0005829">
    <property type="term" value="C:cytosol"/>
    <property type="evidence" value="ECO:0007669"/>
    <property type="project" value="TreeGrafter"/>
</dbReference>
<dbReference type="OrthoDB" id="9800864at2"/>
<dbReference type="Proteomes" id="UP000199103">
    <property type="component" value="Chromosome I"/>
</dbReference>
<dbReference type="Gene3D" id="1.10.580.10">
    <property type="entry name" value="Citrate Synthase, domain 1"/>
    <property type="match status" value="1"/>
</dbReference>
<comment type="pathway">
    <text evidence="1">Carbohydrate metabolism; tricarboxylic acid cycle.</text>
</comment>
<accession>A0A1H1WRU6</accession>
<gene>
    <name evidence="6" type="ORF">SAMN04489812_3759</name>
</gene>
<keyword evidence="4 5" id="KW-0808">Transferase</keyword>
<keyword evidence="7" id="KW-1185">Reference proteome</keyword>
<reference evidence="6 7" key="1">
    <citation type="submission" date="2016-10" db="EMBL/GenBank/DDBJ databases">
        <authorList>
            <person name="de Groot N.N."/>
        </authorList>
    </citation>
    <scope>NUCLEOTIDE SEQUENCE [LARGE SCALE GENOMIC DNA]</scope>
    <source>
        <strain evidence="6 7">DSM 21800</strain>
    </source>
</reference>
<dbReference type="GO" id="GO:0005975">
    <property type="term" value="P:carbohydrate metabolic process"/>
    <property type="evidence" value="ECO:0007669"/>
    <property type="project" value="TreeGrafter"/>
</dbReference>
<dbReference type="STRING" id="630515.SAMN04489812_3759"/>
<evidence type="ECO:0000256" key="4">
    <source>
        <dbReference type="ARBA" id="ARBA00022679"/>
    </source>
</evidence>
<evidence type="ECO:0000256" key="2">
    <source>
        <dbReference type="ARBA" id="ARBA00010566"/>
    </source>
</evidence>
<dbReference type="PRINTS" id="PR00143">
    <property type="entry name" value="CITRTSNTHASE"/>
</dbReference>
<dbReference type="RefSeq" id="WP_091526981.1">
    <property type="nucleotide sequence ID" value="NZ_LT629772.1"/>
</dbReference>
<dbReference type="UniPathway" id="UPA00223"/>
<organism evidence="6 7">
    <name type="scientific">Microlunatus soli</name>
    <dbReference type="NCBI Taxonomy" id="630515"/>
    <lineage>
        <taxon>Bacteria</taxon>
        <taxon>Bacillati</taxon>
        <taxon>Actinomycetota</taxon>
        <taxon>Actinomycetes</taxon>
        <taxon>Propionibacteriales</taxon>
        <taxon>Propionibacteriaceae</taxon>
        <taxon>Microlunatus</taxon>
    </lineage>
</organism>
<name>A0A1H1WRU6_9ACTN</name>
<evidence type="ECO:0000256" key="1">
    <source>
        <dbReference type="ARBA" id="ARBA00005163"/>
    </source>
</evidence>
<dbReference type="SUPFAM" id="SSF48256">
    <property type="entry name" value="Citrate synthase"/>
    <property type="match status" value="1"/>
</dbReference>
<dbReference type="PANTHER" id="PTHR11739">
    <property type="entry name" value="CITRATE SYNTHASE"/>
    <property type="match status" value="1"/>
</dbReference>
<dbReference type="InterPro" id="IPR019810">
    <property type="entry name" value="Citrate_synthase_AS"/>
</dbReference>
<evidence type="ECO:0000256" key="3">
    <source>
        <dbReference type="ARBA" id="ARBA00012972"/>
    </source>
</evidence>
<dbReference type="Pfam" id="PF00285">
    <property type="entry name" value="Citrate_synt"/>
    <property type="match status" value="1"/>
</dbReference>
<dbReference type="Gene3D" id="1.10.230.10">
    <property type="entry name" value="Cytochrome P450-Terp, domain 2"/>
    <property type="match status" value="1"/>
</dbReference>
<dbReference type="GO" id="GO:0006099">
    <property type="term" value="P:tricarboxylic acid cycle"/>
    <property type="evidence" value="ECO:0007669"/>
    <property type="project" value="UniProtKB-UniPathway"/>
</dbReference>
<dbReference type="AlphaFoldDB" id="A0A1H1WRU6"/>
<evidence type="ECO:0000313" key="7">
    <source>
        <dbReference type="Proteomes" id="UP000199103"/>
    </source>
</evidence>
<protein>
    <recommendedName>
        <fullName evidence="3">citrate synthase (unknown stereospecificity)</fullName>
        <ecNumber evidence="3">2.3.3.16</ecNumber>
    </recommendedName>
</protein>
<sequence>MNPTRLTAAETAARLGVKPETLYAYVSRGLLGRERGPSGSSFDPLEVERFAASRRRGADRSPVQLKDGRPIGGPLMTIDTEVALIEDDELYYRGRPVADLVGRYRFEAVCHWVWRGGLDDAVRFRPLPDAVERVIAVFAALPPETALDDRIRIAVPVIAGADPLREDRDPQSVAHRAGAMMITLAAALAGGPEQTTVAGCLAAALTAPDSAIDHDQLVGLLDTALVLLIDHDLAVSTLAARAAASARANPYAVVGSALGALDSGLHGRASVSAYRMLAAVANGTPATEVIAATIAAGVGGVPGFGHRIYTAVDPRAELIFARLAELSRRGVLPDACPALAAAEELVAVLRVHSGGFGNVDLALAALALAFGMPAEAGSVIFAIARIGGWIAHALDEYRQPALRLRPIGRYVGP</sequence>
<dbReference type="PANTHER" id="PTHR11739:SF4">
    <property type="entry name" value="CITRATE SYNTHASE, PEROXISOMAL"/>
    <property type="match status" value="1"/>
</dbReference>
<comment type="similarity">
    <text evidence="2 5">Belongs to the citrate synthase family.</text>
</comment>
<dbReference type="InterPro" id="IPR002020">
    <property type="entry name" value="Citrate_synthase"/>
</dbReference>
<dbReference type="GO" id="GO:0036440">
    <property type="term" value="F:citrate synthase activity"/>
    <property type="evidence" value="ECO:0007669"/>
    <property type="project" value="UniProtKB-EC"/>
</dbReference>
<dbReference type="PROSITE" id="PS00480">
    <property type="entry name" value="CITRATE_SYNTHASE"/>
    <property type="match status" value="1"/>
</dbReference>
<evidence type="ECO:0000313" key="6">
    <source>
        <dbReference type="EMBL" id="SDS99390.1"/>
    </source>
</evidence>
<evidence type="ECO:0000256" key="5">
    <source>
        <dbReference type="RuleBase" id="RU003406"/>
    </source>
</evidence>
<dbReference type="EC" id="2.3.3.16" evidence="3"/>
<dbReference type="InterPro" id="IPR016143">
    <property type="entry name" value="Citrate_synth-like_sm_a-sub"/>
</dbReference>
<dbReference type="InterPro" id="IPR036969">
    <property type="entry name" value="Citrate_synthase_sf"/>
</dbReference>
<dbReference type="InterPro" id="IPR016142">
    <property type="entry name" value="Citrate_synth-like_lrg_a-sub"/>
</dbReference>
<dbReference type="EMBL" id="LT629772">
    <property type="protein sequence ID" value="SDS99390.1"/>
    <property type="molecule type" value="Genomic_DNA"/>
</dbReference>